<accession>A0A3L9M4D7</accession>
<reference evidence="2 3" key="1">
    <citation type="submission" date="2018-10" db="EMBL/GenBank/DDBJ databases">
        <authorList>
            <person name="Chen X."/>
        </authorList>
    </citation>
    <scope>NUCLEOTIDE SEQUENCE [LARGE SCALE GENOMIC DNA]</scope>
    <source>
        <strain evidence="2 3">YIM 102668</strain>
    </source>
</reference>
<dbReference type="EMBL" id="RDOJ01000015">
    <property type="protein sequence ID" value="RLZ08047.1"/>
    <property type="molecule type" value="Genomic_DNA"/>
</dbReference>
<dbReference type="OrthoDB" id="9801888at2"/>
<dbReference type="RefSeq" id="WP_121935189.1">
    <property type="nucleotide sequence ID" value="NZ_RDOJ01000015.1"/>
</dbReference>
<organism evidence="2 3">
    <name type="scientific">Faecalibacter macacae</name>
    <dbReference type="NCBI Taxonomy" id="1859289"/>
    <lineage>
        <taxon>Bacteria</taxon>
        <taxon>Pseudomonadati</taxon>
        <taxon>Bacteroidota</taxon>
        <taxon>Flavobacteriia</taxon>
        <taxon>Flavobacteriales</taxon>
        <taxon>Weeksellaceae</taxon>
        <taxon>Faecalibacter</taxon>
    </lineage>
</organism>
<dbReference type="InterPro" id="IPR007936">
    <property type="entry name" value="VapE-like_dom"/>
</dbReference>
<feature type="domain" description="Virulence-associated protein E-like" evidence="1">
    <location>
        <begin position="91"/>
        <end position="302"/>
    </location>
</feature>
<gene>
    <name evidence="2" type="ORF">EAH69_10640</name>
</gene>
<dbReference type="AlphaFoldDB" id="A0A3L9M4D7"/>
<evidence type="ECO:0000313" key="3">
    <source>
        <dbReference type="Proteomes" id="UP000275348"/>
    </source>
</evidence>
<dbReference type="PANTHER" id="PTHR34985:SF1">
    <property type="entry name" value="SLR0554 PROTEIN"/>
    <property type="match status" value="1"/>
</dbReference>
<dbReference type="Pfam" id="PF05272">
    <property type="entry name" value="VapE-like_dom"/>
    <property type="match status" value="1"/>
</dbReference>
<evidence type="ECO:0000313" key="2">
    <source>
        <dbReference type="EMBL" id="RLZ08047.1"/>
    </source>
</evidence>
<name>A0A3L9M4D7_9FLAO</name>
<proteinExistence type="predicted"/>
<sequence length="383" mass="45695">MSQNYKSKSIFDQLEYYLNSKYEIRFNSIKLVYECSEISNSNFTELNIERLYVELERNDIKISFDKLLIYLKAFSTHYNPIKNYYHNLLPKWDGNDYIGSLTAKIKINDHQEYFNIQFKKFLVRTILCACEKKIVNKNAIIFYSPKQNIGKSTFIRYLCPSILEDYISENISNDKDSIIKIAKNLIINLDEMQNFMSKDLEFIKSLISKENINERMPYGRKAERIDRIASFLGSTNQTGILKDNSNVRWLVFEVDHFDFSYTTIDINKVWSQAYHLAYHGNTFNPFLTPEELKYNDSKNSKFRSFTREEEEIIAFVEHSENEEDFMTVTELCFELKKVFVNKNPIVLGRLLYNIGYKTTRIGEERTKKYKIKLSEYYYKYFRN</sequence>
<protein>
    <submittedName>
        <fullName evidence="2">Virulence-associated E family protein</fullName>
    </submittedName>
</protein>
<dbReference type="Proteomes" id="UP000275348">
    <property type="component" value="Unassembled WGS sequence"/>
</dbReference>
<dbReference type="PANTHER" id="PTHR34985">
    <property type="entry name" value="SLR0554 PROTEIN"/>
    <property type="match status" value="1"/>
</dbReference>
<comment type="caution">
    <text evidence="2">The sequence shown here is derived from an EMBL/GenBank/DDBJ whole genome shotgun (WGS) entry which is preliminary data.</text>
</comment>
<keyword evidence="3" id="KW-1185">Reference proteome</keyword>
<evidence type="ECO:0000259" key="1">
    <source>
        <dbReference type="Pfam" id="PF05272"/>
    </source>
</evidence>